<evidence type="ECO:0000256" key="4">
    <source>
        <dbReference type="SAM" id="MobiDB-lite"/>
    </source>
</evidence>
<dbReference type="SUPFAM" id="SSF52540">
    <property type="entry name" value="P-loop containing nucleoside triphosphate hydrolases"/>
    <property type="match status" value="1"/>
</dbReference>
<dbReference type="RefSeq" id="WP_053006317.1">
    <property type="nucleotide sequence ID" value="NZ_LDZY01000004.1"/>
</dbReference>
<protein>
    <submittedName>
        <fullName evidence="6">DNA translocase FtsK</fullName>
    </submittedName>
</protein>
<comment type="caution">
    <text evidence="6">The sequence shown here is derived from an EMBL/GenBank/DDBJ whole genome shotgun (WGS) entry which is preliminary data.</text>
</comment>
<evidence type="ECO:0000256" key="1">
    <source>
        <dbReference type="ARBA" id="ARBA00022741"/>
    </source>
</evidence>
<dbReference type="GO" id="GO:0005524">
    <property type="term" value="F:ATP binding"/>
    <property type="evidence" value="ECO:0007669"/>
    <property type="project" value="UniProtKB-UniRule"/>
</dbReference>
<dbReference type="InterPro" id="IPR027417">
    <property type="entry name" value="P-loop_NTPase"/>
</dbReference>
<proteinExistence type="predicted"/>
<evidence type="ECO:0000313" key="6">
    <source>
        <dbReference type="EMBL" id="KLU66790.1"/>
    </source>
</evidence>
<feature type="binding site" evidence="3">
    <location>
        <begin position="188"/>
        <end position="195"/>
    </location>
    <ligand>
        <name>ATP</name>
        <dbReference type="ChEBI" id="CHEBI:30616"/>
    </ligand>
</feature>
<keyword evidence="1 3" id="KW-0547">Nucleotide-binding</keyword>
<dbReference type="PANTHER" id="PTHR22683">
    <property type="entry name" value="SPORULATION PROTEIN RELATED"/>
    <property type="match status" value="1"/>
</dbReference>
<dbReference type="AlphaFoldDB" id="A0A0J1FTI8"/>
<feature type="region of interest" description="Disordered" evidence="4">
    <location>
        <begin position="414"/>
        <end position="441"/>
    </location>
</feature>
<dbReference type="Gene3D" id="3.40.50.300">
    <property type="entry name" value="P-loop containing nucleotide triphosphate hydrolases"/>
    <property type="match status" value="1"/>
</dbReference>
<dbReference type="InterPro" id="IPR050206">
    <property type="entry name" value="FtsK/SpoIIIE/SftA"/>
</dbReference>
<organism evidence="6 7">
    <name type="scientific">Desulfosporosinus acididurans</name>
    <dbReference type="NCBI Taxonomy" id="476652"/>
    <lineage>
        <taxon>Bacteria</taxon>
        <taxon>Bacillati</taxon>
        <taxon>Bacillota</taxon>
        <taxon>Clostridia</taxon>
        <taxon>Eubacteriales</taxon>
        <taxon>Desulfitobacteriaceae</taxon>
        <taxon>Desulfosporosinus</taxon>
    </lineage>
</organism>
<evidence type="ECO:0000256" key="3">
    <source>
        <dbReference type="PROSITE-ProRule" id="PRU00289"/>
    </source>
</evidence>
<evidence type="ECO:0000259" key="5">
    <source>
        <dbReference type="PROSITE" id="PS50901"/>
    </source>
</evidence>
<dbReference type="PATRIC" id="fig|476652.3.peg.1495"/>
<dbReference type="GO" id="GO:0003677">
    <property type="term" value="F:DNA binding"/>
    <property type="evidence" value="ECO:0007669"/>
    <property type="project" value="InterPro"/>
</dbReference>
<accession>A0A0J1FTI8</accession>
<feature type="domain" description="FtsK" evidence="5">
    <location>
        <begin position="172"/>
        <end position="355"/>
    </location>
</feature>
<sequence>MDLGLGKVISETREQILYAVNHLPKNSIPAAFEDSIKIIWRHEDMVPMIIEKKLLTINGMPYLEQKLSKREKLRQSTEFIKKFFGNEPLETERNEGWFFIIHIPPGIRYTDFLKEQQRFADAVMGSCLIEREGKAIKVWLSNLQLKTMYHYQFDPNEYQDHYLPVPFGISSRGPIIKDIADTHWFFAGETRYGKSNLIHCIVYSLLLASSKNKQKSYICIVDLKRIEFPEFDEWAWRVTDIKGAVFMLLKITEEIKRREGLFAKARVRKIQDYIYKGYELPFIVLVIDELHRLQDTASQEMLKTILAVGAGFGVIVIGSTQRPSSTIFEKVKFGDLKANFDGKVSFRASTSTDSQIILDNPSASYLPNIKGRAIFQWDCEVEMQTFYFPLSPKEEPQLNKLLAELGQPRFVVKRSEPSDVKPQKGLLPGPKNTRAPGGPLLLDDRSNSYFGF</sequence>
<dbReference type="Proteomes" id="UP000036356">
    <property type="component" value="Unassembled WGS sequence"/>
</dbReference>
<keyword evidence="2 3" id="KW-0067">ATP-binding</keyword>
<dbReference type="InterPro" id="IPR002543">
    <property type="entry name" value="FtsK_dom"/>
</dbReference>
<dbReference type="STRING" id="476652.DEAC_c14580"/>
<reference evidence="6 7" key="1">
    <citation type="submission" date="2015-06" db="EMBL/GenBank/DDBJ databases">
        <title>Draft genome of the moderately acidophilic sulfate reducer Candidatus Desulfosporosinus acididurans strain M1.</title>
        <authorList>
            <person name="Poehlein A."/>
            <person name="Petzsch P."/>
            <person name="Johnson B.D."/>
            <person name="Schloemann M."/>
            <person name="Daniel R."/>
            <person name="Muehling M."/>
        </authorList>
    </citation>
    <scope>NUCLEOTIDE SEQUENCE [LARGE SCALE GENOMIC DNA]</scope>
    <source>
        <strain evidence="6 7">M1</strain>
    </source>
</reference>
<evidence type="ECO:0000256" key="2">
    <source>
        <dbReference type="ARBA" id="ARBA00022840"/>
    </source>
</evidence>
<name>A0A0J1FTI8_9FIRM</name>
<keyword evidence="7" id="KW-1185">Reference proteome</keyword>
<dbReference type="EMBL" id="LDZY01000004">
    <property type="protein sequence ID" value="KLU66790.1"/>
    <property type="molecule type" value="Genomic_DNA"/>
</dbReference>
<dbReference type="PANTHER" id="PTHR22683:SF1">
    <property type="entry name" value="TYPE VII SECRETION SYSTEM PROTEIN ESSC"/>
    <property type="match status" value="1"/>
</dbReference>
<dbReference type="Pfam" id="PF01580">
    <property type="entry name" value="FtsK_SpoIIIE"/>
    <property type="match status" value="1"/>
</dbReference>
<evidence type="ECO:0000313" key="7">
    <source>
        <dbReference type="Proteomes" id="UP000036356"/>
    </source>
</evidence>
<gene>
    <name evidence="6" type="primary">ftsK</name>
    <name evidence="6" type="ORF">DEAC_c14580</name>
</gene>
<dbReference type="PROSITE" id="PS50901">
    <property type="entry name" value="FTSK"/>
    <property type="match status" value="1"/>
</dbReference>